<dbReference type="KEGG" id="fpk:IA06_03335"/>
<dbReference type="Pfam" id="PF10988">
    <property type="entry name" value="DUF2807"/>
    <property type="match status" value="1"/>
</dbReference>
<dbReference type="KEGG" id="fpw:IA04_03295"/>
<protein>
    <submittedName>
        <fullName evidence="1">DUF2807 domain-containing protein</fullName>
    </submittedName>
</protein>
<name>A0A075RKS1_FLAPS</name>
<dbReference type="PROSITE" id="PS51257">
    <property type="entry name" value="PROKAR_LIPOPROTEIN"/>
    <property type="match status" value="1"/>
</dbReference>
<dbReference type="AlphaFoldDB" id="A0A075RKS1"/>
<organism evidence="1 2">
    <name type="scientific">Flavobacterium psychrophilum</name>
    <dbReference type="NCBI Taxonomy" id="96345"/>
    <lineage>
        <taxon>Bacteria</taxon>
        <taxon>Pseudomonadati</taxon>
        <taxon>Bacteroidota</taxon>
        <taxon>Flavobacteriia</taxon>
        <taxon>Flavobacteriales</taxon>
        <taxon>Flavobacteriaceae</taxon>
        <taxon>Flavobacterium</taxon>
    </lineage>
</organism>
<dbReference type="KEGG" id="fpc:FPSM_01645"/>
<accession>A0A075RKS1</accession>
<evidence type="ECO:0000313" key="2">
    <source>
        <dbReference type="Proteomes" id="UP000596329"/>
    </source>
</evidence>
<reference evidence="1 2" key="1">
    <citation type="submission" date="2020-07" db="EMBL/GenBank/DDBJ databases">
        <title>Genomic characterization of Flavobacterium psychrophilum strains.</title>
        <authorList>
            <person name="Castillo D."/>
            <person name="Jorgensen J."/>
            <person name="Middelboe M."/>
        </authorList>
    </citation>
    <scope>NUCLEOTIDE SEQUENCE [LARGE SCALE GENOMIC DNA]</scope>
    <source>
        <strain evidence="1 2">FPS-R7</strain>
    </source>
</reference>
<evidence type="ECO:0000313" key="1">
    <source>
        <dbReference type="EMBL" id="QRE03232.1"/>
    </source>
</evidence>
<dbReference type="Proteomes" id="UP000596329">
    <property type="component" value="Chromosome"/>
</dbReference>
<dbReference type="InterPro" id="IPR021255">
    <property type="entry name" value="DUF2807"/>
</dbReference>
<sequence length="246" mass="25995">MIKIITLLTKFVVGLLIAILFSSCKYDIKLGNKITGSGHVITRERSLAPFTKIEVSQGLDCEVTQGDIQKVVIEADDNLQAGIITTVTNGVLQISSKYSNFNNVKAKKIKVQIPIILGLEATSASILVTKNNIKGNIIYLKTSSASNIIANVEAEKIILEATSGSDLNIEGKALEVTTVSSSGSSIDASRLLANDISSQSTSGSTTIVNPILKLKAHASSGSTIQYSKTPKNLAVEENSGGSVDKE</sequence>
<gene>
    <name evidence="1" type="ORF">H0H26_10025</name>
</gene>
<dbReference type="KEGG" id="fpq:IB65_03310"/>
<dbReference type="OMA" id="CAHAQDS"/>
<proteinExistence type="predicted"/>
<dbReference type="RefSeq" id="WP_011962837.1">
    <property type="nucleotide sequence ID" value="NZ_CBCRUL010000006.1"/>
</dbReference>
<dbReference type="GeneID" id="66552642"/>
<dbReference type="KEGG" id="fpv:IA03_03385"/>
<dbReference type="Gene3D" id="2.160.20.120">
    <property type="match status" value="1"/>
</dbReference>
<dbReference type="EMBL" id="CP059075">
    <property type="protein sequence ID" value="QRE03232.1"/>
    <property type="molecule type" value="Genomic_DNA"/>
</dbReference>